<dbReference type="EMBL" id="MWUU01000004">
    <property type="protein sequence ID" value="PCF56054.1"/>
    <property type="molecule type" value="Genomic_DNA"/>
</dbReference>
<feature type="transmembrane region" description="Helical" evidence="1">
    <location>
        <begin position="62"/>
        <end position="81"/>
    </location>
</feature>
<sequence length="114" mass="12827">MILQALSLLIVASTYFSLTHPMLVYSLILLSNVLLGCSVSLNNIPLQMMMHQMIEEHFKSRVFSLTQSIVSGLTPLSYVLLGLLVPLHYGIVYVVCAVLAFIDVLFFRKSDRHE</sequence>
<keyword evidence="1" id="KW-1133">Transmembrane helix</keyword>
<dbReference type="AlphaFoldDB" id="A0A2A4GYB8"/>
<gene>
    <name evidence="2" type="ORF">B5C08_03760</name>
</gene>
<protein>
    <submittedName>
        <fullName evidence="2">Uncharacterized protein</fullName>
    </submittedName>
</protein>
<reference evidence="2 3" key="1">
    <citation type="journal article" date="2017" name="PLoS ONE">
        <title>Development of a real-time PCR for detection of Staphylococcus pseudintermedius using a novel automated comparison of whole-genome sequences.</title>
        <authorList>
            <person name="Verstappen K.M."/>
            <person name="Huijbregts L."/>
            <person name="Spaninks M."/>
            <person name="Wagenaar J.A."/>
            <person name="Fluit A.C."/>
            <person name="Duim B."/>
        </authorList>
    </citation>
    <scope>NUCLEOTIDE SEQUENCE [LARGE SCALE GENOMIC DNA]</scope>
    <source>
        <strain evidence="2 3">215070706401-1</strain>
    </source>
</reference>
<comment type="caution">
    <text evidence="2">The sequence shown here is derived from an EMBL/GenBank/DDBJ whole genome shotgun (WGS) entry which is preliminary data.</text>
</comment>
<keyword evidence="1" id="KW-0812">Transmembrane</keyword>
<keyword evidence="1" id="KW-0472">Membrane</keyword>
<accession>A0A2A4GYB8</accession>
<evidence type="ECO:0000313" key="3">
    <source>
        <dbReference type="Proteomes" id="UP000218335"/>
    </source>
</evidence>
<dbReference type="Proteomes" id="UP000218335">
    <property type="component" value="Unassembled WGS sequence"/>
</dbReference>
<dbReference type="SUPFAM" id="SSF103473">
    <property type="entry name" value="MFS general substrate transporter"/>
    <property type="match status" value="1"/>
</dbReference>
<dbReference type="RefSeq" id="WP_096592142.1">
    <property type="nucleotide sequence ID" value="NZ_MWUU01000004.1"/>
</dbReference>
<dbReference type="Gene3D" id="1.20.1250.20">
    <property type="entry name" value="MFS general substrate transporter like domains"/>
    <property type="match status" value="1"/>
</dbReference>
<feature type="transmembrane region" description="Helical" evidence="1">
    <location>
        <begin position="23"/>
        <end position="41"/>
    </location>
</feature>
<proteinExistence type="predicted"/>
<evidence type="ECO:0000256" key="1">
    <source>
        <dbReference type="SAM" id="Phobius"/>
    </source>
</evidence>
<feature type="transmembrane region" description="Helical" evidence="1">
    <location>
        <begin position="87"/>
        <end position="107"/>
    </location>
</feature>
<dbReference type="InterPro" id="IPR036259">
    <property type="entry name" value="MFS_trans_sf"/>
</dbReference>
<organism evidence="2 3">
    <name type="scientific">Staphylococcus delphini</name>
    <dbReference type="NCBI Taxonomy" id="53344"/>
    <lineage>
        <taxon>Bacteria</taxon>
        <taxon>Bacillati</taxon>
        <taxon>Bacillota</taxon>
        <taxon>Bacilli</taxon>
        <taxon>Bacillales</taxon>
        <taxon>Staphylococcaceae</taxon>
        <taxon>Staphylococcus</taxon>
        <taxon>Staphylococcus intermedius group</taxon>
    </lineage>
</organism>
<name>A0A2A4GYB8_9STAP</name>
<evidence type="ECO:0000313" key="2">
    <source>
        <dbReference type="EMBL" id="PCF56054.1"/>
    </source>
</evidence>